<dbReference type="AlphaFoldDB" id="A0A2T1FIF4"/>
<gene>
    <name evidence="1" type="ORF">C7B77_25515</name>
</gene>
<protein>
    <recommendedName>
        <fullName evidence="3">Bacteriocin</fullName>
    </recommendedName>
</protein>
<accession>A0A2T1FIF4</accession>
<dbReference type="Proteomes" id="UP000238937">
    <property type="component" value="Unassembled WGS sequence"/>
</dbReference>
<proteinExistence type="predicted"/>
<name>A0A2T1FIF4_9CYAN</name>
<sequence length="61" mass="6636">MADIQVKDLTSIAGADLFSDSENFMRDLSDDELELHGGWTPVIITIGRTIAASTYSTVAYL</sequence>
<evidence type="ECO:0000313" key="2">
    <source>
        <dbReference type="Proteomes" id="UP000238937"/>
    </source>
</evidence>
<keyword evidence="2" id="KW-1185">Reference proteome</keyword>
<dbReference type="EMBL" id="PVWO01000516">
    <property type="protein sequence ID" value="PSB44754.1"/>
    <property type="molecule type" value="Genomic_DNA"/>
</dbReference>
<comment type="caution">
    <text evidence="1">The sequence shown here is derived from an EMBL/GenBank/DDBJ whole genome shotgun (WGS) entry which is preliminary data.</text>
</comment>
<reference evidence="1 2" key="1">
    <citation type="submission" date="2018-03" db="EMBL/GenBank/DDBJ databases">
        <title>The ancient ancestry and fast evolution of plastids.</title>
        <authorList>
            <person name="Moore K.R."/>
            <person name="Magnabosco C."/>
            <person name="Momper L."/>
            <person name="Gold D.A."/>
            <person name="Bosak T."/>
            <person name="Fournier G.P."/>
        </authorList>
    </citation>
    <scope>NUCLEOTIDE SEQUENCE [LARGE SCALE GENOMIC DNA]</scope>
    <source>
        <strain evidence="1 2">CCALA 037</strain>
    </source>
</reference>
<evidence type="ECO:0000313" key="1">
    <source>
        <dbReference type="EMBL" id="PSB44754.1"/>
    </source>
</evidence>
<dbReference type="RefSeq" id="WP_106311589.1">
    <property type="nucleotide sequence ID" value="NZ_PVWO01000516.1"/>
</dbReference>
<evidence type="ECO:0008006" key="3">
    <source>
        <dbReference type="Google" id="ProtNLM"/>
    </source>
</evidence>
<organism evidence="1 2">
    <name type="scientific">Chamaesiphon polymorphus CCALA 037</name>
    <dbReference type="NCBI Taxonomy" id="2107692"/>
    <lineage>
        <taxon>Bacteria</taxon>
        <taxon>Bacillati</taxon>
        <taxon>Cyanobacteriota</taxon>
        <taxon>Cyanophyceae</taxon>
        <taxon>Gomontiellales</taxon>
        <taxon>Chamaesiphonaceae</taxon>
        <taxon>Chamaesiphon</taxon>
    </lineage>
</organism>
<dbReference type="OrthoDB" id="427149at2"/>